<evidence type="ECO:0000313" key="4">
    <source>
        <dbReference type="Proteomes" id="UP000757232"/>
    </source>
</evidence>
<keyword evidence="2" id="KW-0326">Glycosidase</keyword>
<keyword evidence="2" id="KW-0378">Hydrolase</keyword>
<dbReference type="GO" id="GO:0008810">
    <property type="term" value="F:cellulase activity"/>
    <property type="evidence" value="ECO:0007669"/>
    <property type="project" value="InterPro"/>
</dbReference>
<evidence type="ECO:0000313" key="3">
    <source>
        <dbReference type="EMBL" id="OCB83910.1"/>
    </source>
</evidence>
<dbReference type="SUPFAM" id="SSF49899">
    <property type="entry name" value="Concanavalin A-like lectins/glucanases"/>
    <property type="match status" value="1"/>
</dbReference>
<protein>
    <submittedName>
        <fullName evidence="3">S-adenosyl-L-methionine-dependent methyltransferase</fullName>
    </submittedName>
</protein>
<organism evidence="3 4">
    <name type="scientific">Sanghuangporus baumii</name>
    <name type="common">Phellinus baumii</name>
    <dbReference type="NCBI Taxonomy" id="108892"/>
    <lineage>
        <taxon>Eukaryota</taxon>
        <taxon>Fungi</taxon>
        <taxon>Dikarya</taxon>
        <taxon>Basidiomycota</taxon>
        <taxon>Agaricomycotina</taxon>
        <taxon>Agaricomycetes</taxon>
        <taxon>Hymenochaetales</taxon>
        <taxon>Hymenochaetaceae</taxon>
        <taxon>Sanghuangporus</taxon>
    </lineage>
</organism>
<dbReference type="GO" id="GO:0000272">
    <property type="term" value="P:polysaccharide catabolic process"/>
    <property type="evidence" value="ECO:0007669"/>
    <property type="project" value="UniProtKB-KW"/>
</dbReference>
<sequence>MSVTVTGLHNVQELRDLFGRGMNSDVCAAGFKLNRRMPLSDDCSSVRRLQLYKLPADKQEMDRLSLQHRIWKLMAGELYPKEAESAVQNALHRAKDNLSPPMILDIGSGSGTWAVEMALKFPHAKVIGMDLIQSNPSFVPPNCMFVKADATAGLSDYVGQFDIVQCRSVAKHVSDAREFTRSVGKTVRPGGLFFFADAVTNIYNEKLEPYLLAEFKELGSENRLADNDRSWFARWMSEVTERWTTKAQQNTDGDKLHILINEVGQFEDVHQSTYWSPIGWDGENIVANRTAGAEIGKLMVLNVYDFLQSSKPSLLAAGLSKDVVETWVKNVQQEAVNPAKHMLMKWVITWATRKPDFLAEDIRHRKYRINFFFFPAGELSLRRCSLAQYTGHIARHVNFSLSRGSLVHPHIKTARKCSKTTQVVQIMRTHLVLAGLSASAFAQTISGSFDCLPAGNFNLCQNLWGANAGVGNQNSTLISATGDSVSWETVWTWANNENSVKSYANVESLTAKGVQLSDIASAPTSWSWTYKTQSSGIRADVSYDIWLGPASSGTPASSASAYEIMIWLSGKGGIQPVGSQTTTGVSLAGHNWNLWKGPNSNWQVLSFVSADGDITEFEADLNEFFGALTVSLHLRAAQYLVSNQGVSSSQFLQSIQTGTEPFTGSADLLTNSYSVSVSSK</sequence>
<dbReference type="Proteomes" id="UP000757232">
    <property type="component" value="Unassembled WGS sequence"/>
</dbReference>
<proteinExistence type="inferred from homology"/>
<dbReference type="AlphaFoldDB" id="A0A9Q5MX52"/>
<dbReference type="Gene3D" id="3.40.50.150">
    <property type="entry name" value="Vaccinia Virus protein VP39"/>
    <property type="match status" value="1"/>
</dbReference>
<dbReference type="PANTHER" id="PTHR34002">
    <property type="entry name" value="BLR1656 PROTEIN"/>
    <property type="match status" value="1"/>
</dbReference>
<evidence type="ECO:0000256" key="2">
    <source>
        <dbReference type="RuleBase" id="RU361163"/>
    </source>
</evidence>
<keyword evidence="3" id="KW-0489">Methyltransferase</keyword>
<dbReference type="InterPro" id="IPR013320">
    <property type="entry name" value="ConA-like_dom_sf"/>
</dbReference>
<reference evidence="3" key="1">
    <citation type="submission" date="2016-06" db="EMBL/GenBank/DDBJ databases">
        <title>Draft Genome sequence of the fungus Inonotus baumii.</title>
        <authorList>
            <person name="Zhu H."/>
            <person name="Lin W."/>
        </authorList>
    </citation>
    <scope>NUCLEOTIDE SEQUENCE</scope>
    <source>
        <strain evidence="3">821</strain>
    </source>
</reference>
<dbReference type="InterPro" id="IPR013319">
    <property type="entry name" value="GH11/12"/>
</dbReference>
<keyword evidence="4" id="KW-1185">Reference proteome</keyword>
<dbReference type="EMBL" id="LNZH02000217">
    <property type="protein sequence ID" value="OCB83910.1"/>
    <property type="molecule type" value="Genomic_DNA"/>
</dbReference>
<dbReference type="Pfam" id="PF13489">
    <property type="entry name" value="Methyltransf_23"/>
    <property type="match status" value="1"/>
</dbReference>
<dbReference type="GO" id="GO:0008168">
    <property type="term" value="F:methyltransferase activity"/>
    <property type="evidence" value="ECO:0007669"/>
    <property type="project" value="UniProtKB-KW"/>
</dbReference>
<dbReference type="InterPro" id="IPR029063">
    <property type="entry name" value="SAM-dependent_MTases_sf"/>
</dbReference>
<dbReference type="OrthoDB" id="2013972at2759"/>
<dbReference type="GO" id="GO:0032259">
    <property type="term" value="P:methylation"/>
    <property type="evidence" value="ECO:0007669"/>
    <property type="project" value="UniProtKB-KW"/>
</dbReference>
<dbReference type="SUPFAM" id="SSF53335">
    <property type="entry name" value="S-adenosyl-L-methionine-dependent methyltransferases"/>
    <property type="match status" value="1"/>
</dbReference>
<dbReference type="PANTHER" id="PTHR34002:SF9">
    <property type="entry name" value="XYLOGLUCAN-SPECIFIC ENDO-BETA-1,4-GLUCANASE A"/>
    <property type="match status" value="1"/>
</dbReference>
<evidence type="ECO:0000256" key="1">
    <source>
        <dbReference type="ARBA" id="ARBA00005519"/>
    </source>
</evidence>
<dbReference type="CDD" id="cd02440">
    <property type="entry name" value="AdoMet_MTases"/>
    <property type="match status" value="1"/>
</dbReference>
<gene>
    <name evidence="3" type="ORF">A7U60_g9116</name>
</gene>
<keyword evidence="2" id="KW-0624">Polysaccharide degradation</keyword>
<name>A0A9Q5MX52_SANBA</name>
<comment type="similarity">
    <text evidence="1 2">Belongs to the glycosyl hydrolase 12 (cellulase H) family.</text>
</comment>
<keyword evidence="2" id="KW-0119">Carbohydrate metabolism</keyword>
<dbReference type="Gene3D" id="2.60.120.180">
    <property type="match status" value="1"/>
</dbReference>
<comment type="caution">
    <text evidence="3">The sequence shown here is derived from an EMBL/GenBank/DDBJ whole genome shotgun (WGS) entry which is preliminary data.</text>
</comment>
<accession>A0A9Q5MX52</accession>
<dbReference type="InterPro" id="IPR002594">
    <property type="entry name" value="GH12"/>
</dbReference>
<dbReference type="Pfam" id="PF01670">
    <property type="entry name" value="Glyco_hydro_12"/>
    <property type="match status" value="1"/>
</dbReference>
<keyword evidence="3" id="KW-0808">Transferase</keyword>